<evidence type="ECO:0000256" key="3">
    <source>
        <dbReference type="ARBA" id="ARBA00022450"/>
    </source>
</evidence>
<evidence type="ECO:0000256" key="2">
    <source>
        <dbReference type="ARBA" id="ARBA00006432"/>
    </source>
</evidence>
<dbReference type="CDD" id="cd19540">
    <property type="entry name" value="LCL_NRPS-like"/>
    <property type="match status" value="1"/>
</dbReference>
<dbReference type="Pfam" id="PF13193">
    <property type="entry name" value="AMP-binding_C"/>
    <property type="match status" value="1"/>
</dbReference>
<dbReference type="GO" id="GO:0008610">
    <property type="term" value="P:lipid biosynthetic process"/>
    <property type="evidence" value="ECO:0007669"/>
    <property type="project" value="UniProtKB-ARBA"/>
</dbReference>
<dbReference type="AlphaFoldDB" id="A0A7I7RMQ2"/>
<gene>
    <name evidence="6" type="ORF">MCEL_40780</name>
</gene>
<dbReference type="InterPro" id="IPR001242">
    <property type="entry name" value="Condensation_dom"/>
</dbReference>
<dbReference type="SMART" id="SM00823">
    <property type="entry name" value="PKS_PP"/>
    <property type="match status" value="1"/>
</dbReference>
<dbReference type="GO" id="GO:0031177">
    <property type="term" value="F:phosphopantetheine binding"/>
    <property type="evidence" value="ECO:0007669"/>
    <property type="project" value="InterPro"/>
</dbReference>
<keyword evidence="3" id="KW-0596">Phosphopantetheine</keyword>
<dbReference type="EMBL" id="AP022591">
    <property type="protein sequence ID" value="BBY45783.1"/>
    <property type="molecule type" value="Genomic_DNA"/>
</dbReference>
<evidence type="ECO:0000313" key="7">
    <source>
        <dbReference type="Proteomes" id="UP000466431"/>
    </source>
</evidence>
<dbReference type="InterPro" id="IPR020806">
    <property type="entry name" value="PKS_PP-bd"/>
</dbReference>
<keyword evidence="4" id="KW-0597">Phosphoprotein</keyword>
<feature type="domain" description="Carrier" evidence="5">
    <location>
        <begin position="204"/>
        <end position="279"/>
    </location>
</feature>
<dbReference type="Gene3D" id="3.40.50.980">
    <property type="match status" value="2"/>
</dbReference>
<dbReference type="InterPro" id="IPR009081">
    <property type="entry name" value="PP-bd_ACP"/>
</dbReference>
<dbReference type="Gene3D" id="1.10.1200.10">
    <property type="entry name" value="ACP-like"/>
    <property type="match status" value="1"/>
</dbReference>
<dbReference type="UniPathway" id="UPA00011"/>
<dbReference type="Pfam" id="PF00550">
    <property type="entry name" value="PP-binding"/>
    <property type="match status" value="1"/>
</dbReference>
<evidence type="ECO:0000313" key="6">
    <source>
        <dbReference type="EMBL" id="BBY45783.1"/>
    </source>
</evidence>
<dbReference type="PANTHER" id="PTHR45527">
    <property type="entry name" value="NONRIBOSOMAL PEPTIDE SYNTHETASE"/>
    <property type="match status" value="1"/>
</dbReference>
<dbReference type="Gene3D" id="3.30.559.10">
    <property type="entry name" value="Chloramphenicol acetyltransferase-like domain"/>
    <property type="match status" value="1"/>
</dbReference>
<dbReference type="Pfam" id="PF00501">
    <property type="entry name" value="AMP-binding"/>
    <property type="match status" value="1"/>
</dbReference>
<dbReference type="Pfam" id="PF00668">
    <property type="entry name" value="Condensation"/>
    <property type="match status" value="1"/>
</dbReference>
<dbReference type="FunFam" id="3.30.559.10:FF:000012">
    <property type="entry name" value="Non-ribosomal peptide synthetase"/>
    <property type="match status" value="1"/>
</dbReference>
<sequence>MSAPLVSGSGVVPIGTPVPGAAFFVLDQWLRPVPAGVVGELYVAGRLGCGYVRRASLTASRFVACPFGGFGQRMYRSGDLVRWGADGQLVHLGRADEQVKIRGYRIELGEVQAALAACVGVDQAVVIAREDAPGDKRLVGYVTETFAGAVDSAQARAALGQRLPAYMVPAAVVVLDVLPLTANGKLDRRALPAPEYADVDRYRAPSTPTEEILAGIFAQVLGLQRVGIDDSFFDLGGDSILAMRVIASVNKSLAAGLAVPTFFEEPTVAQLAPRIGAAGGGLEPLVAGQRPAVVPLSFAQQRLWFIDQLQGPSAIYNIAVALRLSGRLDAQALGQALTDVVGRHESLRTLFAAPNGVPQQLVVPAGDANLGWEVVDADGWLEDRLDEAIDAEARRPFDLATEIPLRAKLFRVADDEYLLVAAVHHIAADGVSINPLVSDLAVAYASRCAGQVPDWEPLPVQYVDYTLWQREQLGDLGDPDSSIAAQLAYWEQALAGMPEQLDLPTDRPYPPVADYRGAWVTLDWPVELQQQVRGLARAHNATSFMVMQAALAVLLSKLSASSDVAVGFPIAGRRDTALESLVGFFVNTLVLRADLTGDPTVAELLRQVRQRSLAAYEHQDVPFELLVERLNPTRSLSRHPLVQVMLAWQNFARHVTDGGDALPFGDIQVTPLPVDTQTARMDLTFSLAEAWTADGEPAGIRGAVEFRTDVFDAASIEVLIERFERVLVAMTADAGLRLSSLDVLDEIEHARLDVVGNRVALSRSGSSAAVSIPVLFAEQVGRAPEAVAVSCGARSWSYAGLDAAADRLAQVLVGRGVGVGDRVGLLVPRSGEAVVAMLGVLKAGAAYVPMDPAHPDARIGLVLDDAAPCAVLTTAELRGRLGERAVAVIDVNEVGDVDGVGGQRESGVVRGGCR</sequence>
<protein>
    <recommendedName>
        <fullName evidence="5">Carrier domain-containing protein</fullName>
    </recommendedName>
</protein>
<dbReference type="GO" id="GO:0005829">
    <property type="term" value="C:cytosol"/>
    <property type="evidence" value="ECO:0007669"/>
    <property type="project" value="TreeGrafter"/>
</dbReference>
<dbReference type="FunFam" id="3.30.300.30:FF:000010">
    <property type="entry name" value="Enterobactin synthetase component F"/>
    <property type="match status" value="1"/>
</dbReference>
<reference evidence="6 7" key="1">
    <citation type="journal article" date="2019" name="Emerg. Microbes Infect.">
        <title>Comprehensive subspecies identification of 175 nontuberculous mycobacteria species based on 7547 genomic profiles.</title>
        <authorList>
            <person name="Matsumoto Y."/>
            <person name="Kinjo T."/>
            <person name="Motooka D."/>
            <person name="Nabeya D."/>
            <person name="Jung N."/>
            <person name="Uechi K."/>
            <person name="Horii T."/>
            <person name="Iida T."/>
            <person name="Fujita J."/>
            <person name="Nakamura S."/>
        </authorList>
    </citation>
    <scope>NUCLEOTIDE SEQUENCE [LARGE SCALE GENOMIC DNA]</scope>
    <source>
        <strain evidence="6 7">JCM 18439</strain>
    </source>
</reference>
<dbReference type="InterPro" id="IPR025110">
    <property type="entry name" value="AMP-bd_C"/>
</dbReference>
<dbReference type="GO" id="GO:0003824">
    <property type="term" value="F:catalytic activity"/>
    <property type="evidence" value="ECO:0007669"/>
    <property type="project" value="InterPro"/>
</dbReference>
<dbReference type="InterPro" id="IPR036736">
    <property type="entry name" value="ACP-like_sf"/>
</dbReference>
<dbReference type="PROSITE" id="PS50075">
    <property type="entry name" value="CARRIER"/>
    <property type="match status" value="1"/>
</dbReference>
<accession>A0A7I7RMQ2</accession>
<dbReference type="SUPFAM" id="SSF47336">
    <property type="entry name" value="ACP-like"/>
    <property type="match status" value="1"/>
</dbReference>
<dbReference type="SUPFAM" id="SSF56801">
    <property type="entry name" value="Acetyl-CoA synthetase-like"/>
    <property type="match status" value="2"/>
</dbReference>
<evidence type="ECO:0000256" key="1">
    <source>
        <dbReference type="ARBA" id="ARBA00001957"/>
    </source>
</evidence>
<dbReference type="InterPro" id="IPR042099">
    <property type="entry name" value="ANL_N_sf"/>
</dbReference>
<organism evidence="6 7">
    <name type="scientific">Mycolicibacterium celeriflavum</name>
    <name type="common">Mycobacterium celeriflavum</name>
    <dbReference type="NCBI Taxonomy" id="1249101"/>
    <lineage>
        <taxon>Bacteria</taxon>
        <taxon>Bacillati</taxon>
        <taxon>Actinomycetota</taxon>
        <taxon>Actinomycetes</taxon>
        <taxon>Mycobacteriales</taxon>
        <taxon>Mycobacteriaceae</taxon>
        <taxon>Mycolicibacterium</taxon>
    </lineage>
</organism>
<dbReference type="GO" id="GO:0044550">
    <property type="term" value="P:secondary metabolite biosynthetic process"/>
    <property type="evidence" value="ECO:0007669"/>
    <property type="project" value="TreeGrafter"/>
</dbReference>
<proteinExistence type="inferred from homology"/>
<dbReference type="InterPro" id="IPR045851">
    <property type="entry name" value="AMP-bd_C_sf"/>
</dbReference>
<evidence type="ECO:0000259" key="5">
    <source>
        <dbReference type="PROSITE" id="PS50075"/>
    </source>
</evidence>
<dbReference type="Gene3D" id="3.30.559.30">
    <property type="entry name" value="Nonribosomal peptide synthetase, condensation domain"/>
    <property type="match status" value="1"/>
</dbReference>
<dbReference type="Gene3D" id="3.40.50.12780">
    <property type="entry name" value="N-terminal domain of ligase-like"/>
    <property type="match status" value="1"/>
</dbReference>
<dbReference type="Gene3D" id="3.30.300.30">
    <property type="match status" value="1"/>
</dbReference>
<keyword evidence="7" id="KW-1185">Reference proteome</keyword>
<name>A0A7I7RMQ2_MYCCF</name>
<dbReference type="GO" id="GO:0043041">
    <property type="term" value="P:amino acid activation for nonribosomal peptide biosynthetic process"/>
    <property type="evidence" value="ECO:0007669"/>
    <property type="project" value="TreeGrafter"/>
</dbReference>
<dbReference type="InterPro" id="IPR023213">
    <property type="entry name" value="CAT-like_dom_sf"/>
</dbReference>
<dbReference type="Proteomes" id="UP000466431">
    <property type="component" value="Chromosome"/>
</dbReference>
<dbReference type="InterPro" id="IPR006162">
    <property type="entry name" value="Ppantetheine_attach_site"/>
</dbReference>
<dbReference type="FunFam" id="1.10.1200.10:FF:000005">
    <property type="entry name" value="Nonribosomal peptide synthetase 1"/>
    <property type="match status" value="1"/>
</dbReference>
<dbReference type="PANTHER" id="PTHR45527:SF1">
    <property type="entry name" value="FATTY ACID SYNTHASE"/>
    <property type="match status" value="1"/>
</dbReference>
<evidence type="ECO:0000256" key="4">
    <source>
        <dbReference type="ARBA" id="ARBA00022553"/>
    </source>
</evidence>
<dbReference type="PROSITE" id="PS00012">
    <property type="entry name" value="PHOSPHOPANTETHEINE"/>
    <property type="match status" value="1"/>
</dbReference>
<dbReference type="KEGG" id="mcee:MCEL_40780"/>
<dbReference type="SUPFAM" id="SSF52777">
    <property type="entry name" value="CoA-dependent acyltransferases"/>
    <property type="match status" value="2"/>
</dbReference>
<dbReference type="InterPro" id="IPR000873">
    <property type="entry name" value="AMP-dep_synth/lig_dom"/>
</dbReference>
<comment type="cofactor">
    <cofactor evidence="1">
        <name>pantetheine 4'-phosphate</name>
        <dbReference type="ChEBI" id="CHEBI:47942"/>
    </cofactor>
</comment>
<comment type="similarity">
    <text evidence="2">Belongs to the ATP-dependent AMP-binding enzyme family.</text>
</comment>